<evidence type="ECO:0000313" key="2">
    <source>
        <dbReference type="EMBL" id="KAF7264352.1"/>
    </source>
</evidence>
<gene>
    <name evidence="2" type="ORF">GWI33_023418</name>
    <name evidence="1" type="ORF">GWI33_023419</name>
</gene>
<reference evidence="2" key="1">
    <citation type="submission" date="2020-08" db="EMBL/GenBank/DDBJ databases">
        <title>Genome sequencing and assembly of the red palm weevil Rhynchophorus ferrugineus.</title>
        <authorList>
            <person name="Dias G.B."/>
            <person name="Bergman C.M."/>
            <person name="Manee M."/>
        </authorList>
    </citation>
    <scope>NUCLEOTIDE SEQUENCE</scope>
    <source>
        <strain evidence="2">AA-2017</strain>
        <tissue evidence="2">Whole larva</tissue>
    </source>
</reference>
<dbReference type="InterPro" id="IPR038884">
    <property type="entry name" value="CFAP61"/>
</dbReference>
<dbReference type="PANTHER" id="PTHR21178:SF8">
    <property type="entry name" value="CILIA- AND FLAGELLA-ASSOCIATED PROTEIN 61"/>
    <property type="match status" value="1"/>
</dbReference>
<accession>A0A834HP46</accession>
<organism evidence="2 3">
    <name type="scientific">Rhynchophorus ferrugineus</name>
    <name type="common">Red palm weevil</name>
    <name type="synonym">Curculio ferrugineus</name>
    <dbReference type="NCBI Taxonomy" id="354439"/>
    <lineage>
        <taxon>Eukaryota</taxon>
        <taxon>Metazoa</taxon>
        <taxon>Ecdysozoa</taxon>
        <taxon>Arthropoda</taxon>
        <taxon>Hexapoda</taxon>
        <taxon>Insecta</taxon>
        <taxon>Pterygota</taxon>
        <taxon>Neoptera</taxon>
        <taxon>Endopterygota</taxon>
        <taxon>Coleoptera</taxon>
        <taxon>Polyphaga</taxon>
        <taxon>Cucujiformia</taxon>
        <taxon>Curculionidae</taxon>
        <taxon>Dryophthorinae</taxon>
        <taxon>Rhynchophorus</taxon>
    </lineage>
</organism>
<dbReference type="EMBL" id="JAACXV010017483">
    <property type="protein sequence ID" value="KAF7264351.1"/>
    <property type="molecule type" value="Genomic_DNA"/>
</dbReference>
<evidence type="ECO:0000313" key="1">
    <source>
        <dbReference type="EMBL" id="KAF7264351.1"/>
    </source>
</evidence>
<comment type="caution">
    <text evidence="2">The sequence shown here is derived from an EMBL/GenBank/DDBJ whole genome shotgun (WGS) entry which is preliminary data.</text>
</comment>
<dbReference type="AlphaFoldDB" id="A0A834HP46"/>
<dbReference type="EMBL" id="JAACXV010017482">
    <property type="protein sequence ID" value="KAF7264352.1"/>
    <property type="molecule type" value="Genomic_DNA"/>
</dbReference>
<dbReference type="Proteomes" id="UP000625711">
    <property type="component" value="Unassembled WGS sequence"/>
</dbReference>
<name>A0A834HP46_RHYFE</name>
<dbReference type="PANTHER" id="PTHR21178">
    <property type="entry name" value="CILIA- AND FLAGELLA-ASSOCIATED PROTEIN 61"/>
    <property type="match status" value="1"/>
</dbReference>
<feature type="non-terminal residue" evidence="2">
    <location>
        <position position="1"/>
    </location>
</feature>
<keyword evidence="3" id="KW-1185">Reference proteome</keyword>
<proteinExistence type="predicted"/>
<protein>
    <submittedName>
        <fullName evidence="2">Uncharacterized protein</fullName>
    </submittedName>
</protein>
<evidence type="ECO:0000313" key="3">
    <source>
        <dbReference type="Proteomes" id="UP000625711"/>
    </source>
</evidence>
<feature type="non-terminal residue" evidence="2">
    <location>
        <position position="132"/>
    </location>
</feature>
<dbReference type="OrthoDB" id="382863at2759"/>
<sequence>NIIVYGHFLQAYNCLAGLLEFGIPGSKIVLIEPFPYLMNIDRKRRHNISIFNDPDVYHAVTEHIAAQGIKVHSSYYFIDWNFDIEENIVTSVKFESRHKMLELNCQAIFFFYDKSISPKIYQLLNSAGIVFD</sequence>